<evidence type="ECO:0000256" key="2">
    <source>
        <dbReference type="ARBA" id="ARBA00007381"/>
    </source>
</evidence>
<dbReference type="PRINTS" id="PR00301">
    <property type="entry name" value="HEATSHOCK70"/>
</dbReference>
<dbReference type="PROSITE" id="PS01036">
    <property type="entry name" value="HSP70_3"/>
    <property type="match status" value="1"/>
</dbReference>
<evidence type="ECO:0000256" key="7">
    <source>
        <dbReference type="ARBA" id="ARBA00023016"/>
    </source>
</evidence>
<keyword evidence="4 9" id="KW-0597">Phosphoprotein</keyword>
<dbReference type="RefSeq" id="WP_094883521.1">
    <property type="nucleotide sequence ID" value="NZ_NPMS01000001.1"/>
</dbReference>
<dbReference type="Gene3D" id="3.30.420.40">
    <property type="match status" value="2"/>
</dbReference>
<dbReference type="CDD" id="cd10234">
    <property type="entry name" value="ASKHA_NBD_HSP70_DnaK-like"/>
    <property type="match status" value="1"/>
</dbReference>
<comment type="similarity">
    <text evidence="2 9 10">Belongs to the heat shock protein 70 family.</text>
</comment>
<feature type="compositionally biased region" description="Acidic residues" evidence="11">
    <location>
        <begin position="590"/>
        <end position="610"/>
    </location>
</feature>
<accession>A0A265NCZ8</accession>
<dbReference type="Gene3D" id="3.90.640.10">
    <property type="entry name" value="Actin, Chain A, domain 4"/>
    <property type="match status" value="1"/>
</dbReference>
<proteinExistence type="evidence at transcript level"/>
<evidence type="ECO:0000256" key="6">
    <source>
        <dbReference type="ARBA" id="ARBA00022840"/>
    </source>
</evidence>
<evidence type="ECO:0000256" key="10">
    <source>
        <dbReference type="RuleBase" id="RU003322"/>
    </source>
</evidence>
<dbReference type="HAMAP" id="MF_00332">
    <property type="entry name" value="DnaK"/>
    <property type="match status" value="1"/>
</dbReference>
<evidence type="ECO:0000256" key="1">
    <source>
        <dbReference type="ARBA" id="ARBA00002290"/>
    </source>
</evidence>
<keyword evidence="8 9" id="KW-0143">Chaperone</keyword>
<dbReference type="Gene3D" id="1.20.1270.10">
    <property type="match status" value="1"/>
</dbReference>
<feature type="region of interest" description="Disordered" evidence="11">
    <location>
        <begin position="576"/>
        <end position="610"/>
    </location>
</feature>
<dbReference type="PROSITE" id="PS00297">
    <property type="entry name" value="HSP70_1"/>
    <property type="match status" value="1"/>
</dbReference>
<keyword evidence="5 9" id="KW-0547">Nucleotide-binding</keyword>
<reference evidence="12 13" key="1">
    <citation type="submission" date="2017-08" db="EMBL/GenBank/DDBJ databases">
        <title>Virgibacillus indicus sp. nov. and Virgibacillus profoundi sp. nov, two moderately halophilic bacteria isolated from marine sediment by using the Microfluidic Streak Plate.</title>
        <authorList>
            <person name="Xu B."/>
            <person name="Hu B."/>
            <person name="Wang J."/>
            <person name="Zhu Y."/>
            <person name="Huang L."/>
            <person name="Du W."/>
            <person name="Huang Y."/>
        </authorList>
    </citation>
    <scope>NUCLEOTIDE SEQUENCE [LARGE SCALE GENOMIC DNA]</scope>
    <source>
        <strain evidence="12 13">IO3-P2-C2</strain>
    </source>
</reference>
<protein>
    <recommendedName>
        <fullName evidence="3 9">Chaperone protein DnaK</fullName>
    </recommendedName>
    <alternativeName>
        <fullName evidence="9">HSP70</fullName>
    </alternativeName>
    <alternativeName>
        <fullName evidence="9">Heat shock 70 kDa protein</fullName>
    </alternativeName>
    <alternativeName>
        <fullName evidence="9">Heat shock protein 70</fullName>
    </alternativeName>
</protein>
<keyword evidence="13" id="KW-1185">Reference proteome</keyword>
<evidence type="ECO:0000256" key="9">
    <source>
        <dbReference type="HAMAP-Rule" id="MF_00332"/>
    </source>
</evidence>
<dbReference type="SUPFAM" id="SSF100934">
    <property type="entry name" value="Heat shock protein 70kD (HSP70), C-terminal subdomain"/>
    <property type="match status" value="1"/>
</dbReference>
<dbReference type="GO" id="GO:0005524">
    <property type="term" value="F:ATP binding"/>
    <property type="evidence" value="ECO:0007669"/>
    <property type="project" value="UniProtKB-UniRule"/>
</dbReference>
<dbReference type="SUPFAM" id="SSF100920">
    <property type="entry name" value="Heat shock protein 70kD (HSP70), peptide-binding domain"/>
    <property type="match status" value="1"/>
</dbReference>
<feature type="compositionally biased region" description="Low complexity" evidence="11">
    <location>
        <begin position="576"/>
        <end position="589"/>
    </location>
</feature>
<dbReference type="Proteomes" id="UP000216498">
    <property type="component" value="Unassembled WGS sequence"/>
</dbReference>
<dbReference type="InterPro" id="IPR018181">
    <property type="entry name" value="Heat_shock_70_CS"/>
</dbReference>
<dbReference type="InterPro" id="IPR043129">
    <property type="entry name" value="ATPase_NBD"/>
</dbReference>
<dbReference type="SUPFAM" id="SSF53067">
    <property type="entry name" value="Actin-like ATPase domain"/>
    <property type="match status" value="2"/>
</dbReference>
<comment type="function">
    <text evidence="1 9">Acts as a chaperone.</text>
</comment>
<evidence type="ECO:0000256" key="5">
    <source>
        <dbReference type="ARBA" id="ARBA00022741"/>
    </source>
</evidence>
<evidence type="ECO:0000256" key="4">
    <source>
        <dbReference type="ARBA" id="ARBA00022553"/>
    </source>
</evidence>
<dbReference type="AlphaFoldDB" id="A0A265NCZ8"/>
<dbReference type="PROSITE" id="PS00329">
    <property type="entry name" value="HSP70_2"/>
    <property type="match status" value="1"/>
</dbReference>
<dbReference type="FunFam" id="3.90.640.10:FF:000003">
    <property type="entry name" value="Molecular chaperone DnaK"/>
    <property type="match status" value="1"/>
</dbReference>
<keyword evidence="7 9" id="KW-0346">Stress response</keyword>
<dbReference type="InterPro" id="IPR029048">
    <property type="entry name" value="HSP70_C_sf"/>
</dbReference>
<evidence type="ECO:0000313" key="13">
    <source>
        <dbReference type="Proteomes" id="UP000216498"/>
    </source>
</evidence>
<comment type="caution">
    <text evidence="12">The sequence shown here is derived from an EMBL/GenBank/DDBJ whole genome shotgun (WGS) entry which is preliminary data.</text>
</comment>
<dbReference type="Gene3D" id="2.60.34.10">
    <property type="entry name" value="Substrate Binding Domain Of DNAk, Chain A, domain 1"/>
    <property type="match status" value="1"/>
</dbReference>
<dbReference type="EMBL" id="NPMS01000001">
    <property type="protein sequence ID" value="OZU89920.1"/>
    <property type="molecule type" value="Genomic_DNA"/>
</dbReference>
<dbReference type="NCBIfam" id="TIGR02350">
    <property type="entry name" value="prok_dnaK"/>
    <property type="match status" value="1"/>
</dbReference>
<dbReference type="FunFam" id="2.60.34.10:FF:000014">
    <property type="entry name" value="Chaperone protein DnaK HSP70"/>
    <property type="match status" value="1"/>
</dbReference>
<dbReference type="InterPro" id="IPR012725">
    <property type="entry name" value="Chaperone_DnaK"/>
</dbReference>
<dbReference type="FunFam" id="3.30.420.40:FF:000071">
    <property type="entry name" value="Molecular chaperone DnaK"/>
    <property type="match status" value="1"/>
</dbReference>
<sequence length="610" mass="66783">MSKIIGIDLGTTNSCVSVMEGGEAVVIPNPEGNRTTPSVVAFKNGERQVGEVAKRQAITNPNTIQSVKRHMGTDYKVKIDDKEYTPQEVSAIILQHIKSYAEDYIGEKVEKAVITVPAYFNDSERQATKDAGKIAGLEVERIINEPTAAALAYGIDKDDQDQTILVFDLGGGTFDVSILDIGDGTFEVVSTAGDNRLGGDDFDEVIINHMVQEFKKENGIDLSKDKMATQRLKDAAEKAKKDLSGVSQTQISLPFITAGEAGPLHLEMNLTRAKFDELSSELVERTMIPTRKALSDAGLSTNEIHKVILVGGSTRIPAVQEAIKRETGQDPSKGVNPDEVVALGAAIQGGVLQGDVKDVVLLDVTPLSLGIETMGSVFTKLIERNTTIPTSHSQVFSTAADNQTAVDIHVMQGEREMAADNKTLGRFQLTDIPPAPRGIPQIEVSFDIDANGIVNVRAKDMGTNKEQSITIKSSSGLSDDEVERMVKEAEENAEDDKKRREEVELRNEADQLIFTTDKTIKDLGEKVTEDEKQKAESAKEELKTALESETLDQIKEKKEALEEQVQQLSVKMYEQMQQEAQANQENQDGQADDDVVDADYKEVDDEEDKK</sequence>
<dbReference type="GO" id="GO:0051082">
    <property type="term" value="F:unfolded protein binding"/>
    <property type="evidence" value="ECO:0007669"/>
    <property type="project" value="InterPro"/>
</dbReference>
<dbReference type="OrthoDB" id="9766019at2"/>
<dbReference type="NCBIfam" id="NF001413">
    <property type="entry name" value="PRK00290.1"/>
    <property type="match status" value="1"/>
</dbReference>
<dbReference type="InterPro" id="IPR029047">
    <property type="entry name" value="HSP70_peptide-bd_sf"/>
</dbReference>
<dbReference type="Pfam" id="PF00012">
    <property type="entry name" value="HSP70"/>
    <property type="match status" value="1"/>
</dbReference>
<gene>
    <name evidence="9" type="primary">dnaK</name>
    <name evidence="12" type="ORF">CIL03_01920</name>
</gene>
<dbReference type="GO" id="GO:0140662">
    <property type="term" value="F:ATP-dependent protein folding chaperone"/>
    <property type="evidence" value="ECO:0007669"/>
    <property type="project" value="InterPro"/>
</dbReference>
<name>A0A265NCZ8_9BACI</name>
<dbReference type="InterPro" id="IPR013126">
    <property type="entry name" value="Hsp_70_fam"/>
</dbReference>
<evidence type="ECO:0000256" key="8">
    <source>
        <dbReference type="ARBA" id="ARBA00023186"/>
    </source>
</evidence>
<evidence type="ECO:0000313" key="12">
    <source>
        <dbReference type="EMBL" id="OZU89920.1"/>
    </source>
</evidence>
<comment type="induction">
    <text evidence="9">By stress conditions e.g. heat shock.</text>
</comment>
<evidence type="ECO:0000256" key="11">
    <source>
        <dbReference type="SAM" id="MobiDB-lite"/>
    </source>
</evidence>
<organism evidence="12 13">
    <name type="scientific">Virgibacillus indicus</name>
    <dbReference type="NCBI Taxonomy" id="2024554"/>
    <lineage>
        <taxon>Bacteria</taxon>
        <taxon>Bacillati</taxon>
        <taxon>Bacillota</taxon>
        <taxon>Bacilli</taxon>
        <taxon>Bacillales</taxon>
        <taxon>Bacillaceae</taxon>
        <taxon>Virgibacillus</taxon>
    </lineage>
</organism>
<evidence type="ECO:0000256" key="3">
    <source>
        <dbReference type="ARBA" id="ARBA00014415"/>
    </source>
</evidence>
<keyword evidence="6 9" id="KW-0067">ATP-binding</keyword>
<dbReference type="FunFam" id="1.20.1270.10:FF:000001">
    <property type="entry name" value="Molecular chaperone DnaK"/>
    <property type="match status" value="1"/>
</dbReference>
<dbReference type="PANTHER" id="PTHR19375">
    <property type="entry name" value="HEAT SHOCK PROTEIN 70KDA"/>
    <property type="match status" value="1"/>
</dbReference>
<feature type="modified residue" description="Phosphothreonine; by autocatalysis" evidence="9">
    <location>
        <position position="173"/>
    </location>
</feature>